<gene>
    <name evidence="3" type="primary">Aste57867_13060</name>
    <name evidence="2" type="ORF">As57867_013012</name>
    <name evidence="3" type="ORF">ASTE57867_13060</name>
</gene>
<evidence type="ECO:0000313" key="2">
    <source>
        <dbReference type="EMBL" id="KAF0696171.1"/>
    </source>
</evidence>
<name>A0A485KXM6_9STRA</name>
<evidence type="ECO:0000313" key="4">
    <source>
        <dbReference type="Proteomes" id="UP000332933"/>
    </source>
</evidence>
<accession>A0A485KXM6</accession>
<dbReference type="EMBL" id="CAADRA010005445">
    <property type="protein sequence ID" value="VFT89905.1"/>
    <property type="molecule type" value="Genomic_DNA"/>
</dbReference>
<dbReference type="GO" id="GO:0015074">
    <property type="term" value="P:DNA integration"/>
    <property type="evidence" value="ECO:0007669"/>
    <property type="project" value="InterPro"/>
</dbReference>
<reference evidence="2" key="2">
    <citation type="submission" date="2019-06" db="EMBL/GenBank/DDBJ databases">
        <title>Genomics analysis of Aphanomyces spp. identifies a new class of oomycete effector associated with host adaptation.</title>
        <authorList>
            <person name="Gaulin E."/>
        </authorList>
    </citation>
    <scope>NUCLEOTIDE SEQUENCE</scope>
    <source>
        <strain evidence="2">CBS 578.67</strain>
    </source>
</reference>
<sequence>MARSKCIPKGARSSGETADDVIALRIVADTRQQYDSIILRIVRWLEVEHPEYIAQGAMILPVSVSACKLMLSFASVKRDKDGRELVPRKHNAVTTVNRLKSALLFVHKEAGVEVIPETYNILKDFVSGYKRKYAQLKDSGEVPVAVGKAPLSVSGYQFLATTALAATSDHALHISAHSFLLLCWNLMARAVSASSIRYEHVSWKNDALEIQYAVMKNDQEGQMSFPRHVYANPVCPEICPVLSLAVLVFTRGANLPGSPSLLFGYNSKERFSSWLQNTCASREDDIVSMGLAISEIGTHSFRKGVASSLSNCPGGPQAVSIWLRAGWSLGSVQGQYIFEGSGGDQFVGRAATGLNVNDAKFATLPPHFGNTALVTPSQWEEILPGYSTFYPPSFRSAIPFLLASLVHHRDWLHRTLHSSHPLFLSPVWASGLLIKLLPNVYLGTLHNPATNLVATGIPPHVPLYQQLQAMQQSLSSVTTALENGFSKIPEQIRSGIDSGVPENVPVAMSLLQETLHDFGVALLSKLTPSPPLHPTQSPWRLSIAIQSIALRRHRQQWIQRLFLRRLPYYRGGTNMRVPLMPYLARRGRCTTFGTSIGSATWTKTCLHSGNCVPNNSHPDEIKPILPKSKK</sequence>
<evidence type="ECO:0000313" key="3">
    <source>
        <dbReference type="EMBL" id="VFT89905.1"/>
    </source>
</evidence>
<dbReference type="InterPro" id="IPR011010">
    <property type="entry name" value="DNA_brk_join_enz"/>
</dbReference>
<evidence type="ECO:0000256" key="1">
    <source>
        <dbReference type="ARBA" id="ARBA00023172"/>
    </source>
</evidence>
<dbReference type="Proteomes" id="UP000332933">
    <property type="component" value="Unassembled WGS sequence"/>
</dbReference>
<dbReference type="GO" id="GO:0003677">
    <property type="term" value="F:DNA binding"/>
    <property type="evidence" value="ECO:0007669"/>
    <property type="project" value="InterPro"/>
</dbReference>
<dbReference type="SUPFAM" id="SSF56349">
    <property type="entry name" value="DNA breaking-rejoining enzymes"/>
    <property type="match status" value="1"/>
</dbReference>
<dbReference type="InterPro" id="IPR013762">
    <property type="entry name" value="Integrase-like_cat_sf"/>
</dbReference>
<dbReference type="OrthoDB" id="78568at2759"/>
<keyword evidence="4" id="KW-1185">Reference proteome</keyword>
<organism evidence="3 4">
    <name type="scientific">Aphanomyces stellatus</name>
    <dbReference type="NCBI Taxonomy" id="120398"/>
    <lineage>
        <taxon>Eukaryota</taxon>
        <taxon>Sar</taxon>
        <taxon>Stramenopiles</taxon>
        <taxon>Oomycota</taxon>
        <taxon>Saprolegniomycetes</taxon>
        <taxon>Saprolegniales</taxon>
        <taxon>Verrucalvaceae</taxon>
        <taxon>Aphanomyces</taxon>
    </lineage>
</organism>
<proteinExistence type="predicted"/>
<protein>
    <submittedName>
        <fullName evidence="3">Aste57867_13060 protein</fullName>
    </submittedName>
</protein>
<dbReference type="EMBL" id="VJMH01005424">
    <property type="protein sequence ID" value="KAF0696171.1"/>
    <property type="molecule type" value="Genomic_DNA"/>
</dbReference>
<dbReference type="Gene3D" id="1.10.443.10">
    <property type="entry name" value="Intergrase catalytic core"/>
    <property type="match status" value="1"/>
</dbReference>
<keyword evidence="1" id="KW-0233">DNA recombination</keyword>
<dbReference type="AlphaFoldDB" id="A0A485KXM6"/>
<reference evidence="3 4" key="1">
    <citation type="submission" date="2019-03" db="EMBL/GenBank/DDBJ databases">
        <authorList>
            <person name="Gaulin E."/>
            <person name="Dumas B."/>
        </authorList>
    </citation>
    <scope>NUCLEOTIDE SEQUENCE [LARGE SCALE GENOMIC DNA]</scope>
    <source>
        <strain evidence="3">CBS 568.67</strain>
    </source>
</reference>
<dbReference type="GO" id="GO:0006310">
    <property type="term" value="P:DNA recombination"/>
    <property type="evidence" value="ECO:0007669"/>
    <property type="project" value="UniProtKB-KW"/>
</dbReference>